<dbReference type="GO" id="GO:0016614">
    <property type="term" value="F:oxidoreductase activity, acting on CH-OH group of donors"/>
    <property type="evidence" value="ECO:0007669"/>
    <property type="project" value="InterPro"/>
</dbReference>
<dbReference type="Proteomes" id="UP000054217">
    <property type="component" value="Unassembled WGS sequence"/>
</dbReference>
<proteinExistence type="inferred from homology"/>
<gene>
    <name evidence="8" type="ORF">M404DRAFT_929940</name>
</gene>
<comment type="similarity">
    <text evidence="2">Belongs to the GMC oxidoreductase family.</text>
</comment>
<sequence length="633" mass="69864">MDLVKIPAWLRLNRNFAGILACFVALSVVLRQRKRRELITDYSQVARALDAQGREFDEYDYIIVGGAGTAGCVLASRLTEDPRIRVLLVEAGTSGKALVESRIPSAYKRLVRTIHDYKLSTVPQLHAANRRVYWPRARLLGGCNYNLQLRAHYGASSDFDEFAEIVGDNSWSWESFKQYFHKFENYSPHPQFPHVDASQRGSSGPVTIGYHSYNWKGTGMFVDACINSGIPFNPDFNTNNGTIGVNKVMSYIDRHGVRVSTEVAYLTPAVLARPNLKVVIDARVTKILFDTLTPNRNPRAIGVEFSAFAQKEVGRRFRARARKEVVVCCGAVHTPQLLMLSGIGPATHLDECDIPVVVDHPGVGSNLSDHVTFHMRLAEKMGISLGYLQPSDLHAKFKLARDLLRYKLQGTGPLASNFAEGAAFFRSDDPLLFPKYDYNVQDSTSGPNSPDLELIAVPVLVHADKSLGLNGYMLVPVLLRPTSVGTVRLKSADPWEDPLIDPNYLSTQHDVDVLVRGVRLAYKIAHIPPLADLTDAANDDPKLDHHFGRLSDDELQQIVRSRAETIFHPVGTCAMGKDGVAGAVLDPQMRVRGISCLRVCDASILPKLVSGHTAGFVIAAAEKLADIIKAEHK</sequence>
<dbReference type="GO" id="GO:0050660">
    <property type="term" value="F:flavin adenine dinucleotide binding"/>
    <property type="evidence" value="ECO:0007669"/>
    <property type="project" value="InterPro"/>
</dbReference>
<keyword evidence="3" id="KW-0285">Flavoprotein</keyword>
<evidence type="ECO:0000256" key="4">
    <source>
        <dbReference type="ARBA" id="ARBA00022827"/>
    </source>
</evidence>
<feature type="active site" description="Proton acceptor" evidence="5">
    <location>
        <position position="612"/>
    </location>
</feature>
<evidence type="ECO:0000256" key="2">
    <source>
        <dbReference type="ARBA" id="ARBA00010790"/>
    </source>
</evidence>
<dbReference type="InterPro" id="IPR012132">
    <property type="entry name" value="GMC_OxRdtase"/>
</dbReference>
<keyword evidence="4 6" id="KW-0274">FAD</keyword>
<feature type="active site" description="Proton donor" evidence="5">
    <location>
        <position position="568"/>
    </location>
</feature>
<keyword evidence="9" id="KW-1185">Reference proteome</keyword>
<dbReference type="AlphaFoldDB" id="A0A0C3PLJ8"/>
<dbReference type="Gene3D" id="3.30.560.10">
    <property type="entry name" value="Glucose Oxidase, domain 3"/>
    <property type="match status" value="1"/>
</dbReference>
<dbReference type="SUPFAM" id="SSF51905">
    <property type="entry name" value="FAD/NAD(P)-binding domain"/>
    <property type="match status" value="1"/>
</dbReference>
<protein>
    <submittedName>
        <fullName evidence="8">GMC oxidoreductase</fullName>
    </submittedName>
</protein>
<dbReference type="PIRSF" id="PIRSF000137">
    <property type="entry name" value="Alcohol_oxidase"/>
    <property type="match status" value="1"/>
</dbReference>
<dbReference type="PROSITE" id="PS00624">
    <property type="entry name" value="GMC_OXRED_2"/>
    <property type="match status" value="1"/>
</dbReference>
<dbReference type="SUPFAM" id="SSF54373">
    <property type="entry name" value="FAD-linked reductases, C-terminal domain"/>
    <property type="match status" value="1"/>
</dbReference>
<name>A0A0C3PLJ8_PISTI</name>
<dbReference type="Gene3D" id="3.50.50.60">
    <property type="entry name" value="FAD/NAD(P)-binding domain"/>
    <property type="match status" value="1"/>
</dbReference>
<evidence type="ECO:0000256" key="6">
    <source>
        <dbReference type="PIRSR" id="PIRSR000137-2"/>
    </source>
</evidence>
<dbReference type="InterPro" id="IPR007867">
    <property type="entry name" value="GMC_OxRtase_C"/>
</dbReference>
<dbReference type="InParanoid" id="A0A0C3PLJ8"/>
<evidence type="ECO:0000313" key="8">
    <source>
        <dbReference type="EMBL" id="KIO15175.1"/>
    </source>
</evidence>
<evidence type="ECO:0000259" key="7">
    <source>
        <dbReference type="PROSITE" id="PS00624"/>
    </source>
</evidence>
<evidence type="ECO:0000313" key="9">
    <source>
        <dbReference type="Proteomes" id="UP000054217"/>
    </source>
</evidence>
<dbReference type="OrthoDB" id="269227at2759"/>
<dbReference type="Pfam" id="PF05199">
    <property type="entry name" value="GMC_oxred_C"/>
    <property type="match status" value="1"/>
</dbReference>
<evidence type="ECO:0000256" key="3">
    <source>
        <dbReference type="ARBA" id="ARBA00022630"/>
    </source>
</evidence>
<evidence type="ECO:0000256" key="1">
    <source>
        <dbReference type="ARBA" id="ARBA00001974"/>
    </source>
</evidence>
<reference evidence="8 9" key="1">
    <citation type="submission" date="2014-04" db="EMBL/GenBank/DDBJ databases">
        <authorList>
            <consortium name="DOE Joint Genome Institute"/>
            <person name="Kuo A."/>
            <person name="Kohler A."/>
            <person name="Costa M.D."/>
            <person name="Nagy L.G."/>
            <person name="Floudas D."/>
            <person name="Copeland A."/>
            <person name="Barry K.W."/>
            <person name="Cichocki N."/>
            <person name="Veneault-Fourrey C."/>
            <person name="LaButti K."/>
            <person name="Lindquist E.A."/>
            <person name="Lipzen A."/>
            <person name="Lundell T."/>
            <person name="Morin E."/>
            <person name="Murat C."/>
            <person name="Sun H."/>
            <person name="Tunlid A."/>
            <person name="Henrissat B."/>
            <person name="Grigoriev I.V."/>
            <person name="Hibbett D.S."/>
            <person name="Martin F."/>
            <person name="Nordberg H.P."/>
            <person name="Cantor M.N."/>
            <person name="Hua S.X."/>
        </authorList>
    </citation>
    <scope>NUCLEOTIDE SEQUENCE [LARGE SCALE GENOMIC DNA]</scope>
    <source>
        <strain evidence="8 9">Marx 270</strain>
    </source>
</reference>
<feature type="binding site" evidence="6">
    <location>
        <position position="284"/>
    </location>
    <ligand>
        <name>FAD</name>
        <dbReference type="ChEBI" id="CHEBI:57692"/>
    </ligand>
</feature>
<dbReference type="STRING" id="870435.A0A0C3PLJ8"/>
<comment type="cofactor">
    <cofactor evidence="1 6">
        <name>FAD</name>
        <dbReference type="ChEBI" id="CHEBI:57692"/>
    </cofactor>
</comment>
<dbReference type="EMBL" id="KN831944">
    <property type="protein sequence ID" value="KIO15175.1"/>
    <property type="molecule type" value="Genomic_DNA"/>
</dbReference>
<dbReference type="InterPro" id="IPR036188">
    <property type="entry name" value="FAD/NAD-bd_sf"/>
</dbReference>
<accession>A0A0C3PLJ8</accession>
<dbReference type="PANTHER" id="PTHR11552:SF147">
    <property type="entry name" value="CHOLINE DEHYDROGENASE, MITOCHONDRIAL"/>
    <property type="match status" value="1"/>
</dbReference>
<feature type="domain" description="Glucose-methanol-choline oxidoreductase N-terminal" evidence="7">
    <location>
        <begin position="330"/>
        <end position="344"/>
    </location>
</feature>
<dbReference type="InterPro" id="IPR000172">
    <property type="entry name" value="GMC_OxRdtase_N"/>
</dbReference>
<reference evidence="9" key="2">
    <citation type="submission" date="2015-01" db="EMBL/GenBank/DDBJ databases">
        <title>Evolutionary Origins and Diversification of the Mycorrhizal Mutualists.</title>
        <authorList>
            <consortium name="DOE Joint Genome Institute"/>
            <consortium name="Mycorrhizal Genomics Consortium"/>
            <person name="Kohler A."/>
            <person name="Kuo A."/>
            <person name="Nagy L.G."/>
            <person name="Floudas D."/>
            <person name="Copeland A."/>
            <person name="Barry K.W."/>
            <person name="Cichocki N."/>
            <person name="Veneault-Fourrey C."/>
            <person name="LaButti K."/>
            <person name="Lindquist E.A."/>
            <person name="Lipzen A."/>
            <person name="Lundell T."/>
            <person name="Morin E."/>
            <person name="Murat C."/>
            <person name="Riley R."/>
            <person name="Ohm R."/>
            <person name="Sun H."/>
            <person name="Tunlid A."/>
            <person name="Henrissat B."/>
            <person name="Grigoriev I.V."/>
            <person name="Hibbett D.S."/>
            <person name="Martin F."/>
        </authorList>
    </citation>
    <scope>NUCLEOTIDE SEQUENCE [LARGE SCALE GENOMIC DNA]</scope>
    <source>
        <strain evidence="9">Marx 270</strain>
    </source>
</reference>
<organism evidence="8 9">
    <name type="scientific">Pisolithus tinctorius Marx 270</name>
    <dbReference type="NCBI Taxonomy" id="870435"/>
    <lineage>
        <taxon>Eukaryota</taxon>
        <taxon>Fungi</taxon>
        <taxon>Dikarya</taxon>
        <taxon>Basidiomycota</taxon>
        <taxon>Agaricomycotina</taxon>
        <taxon>Agaricomycetes</taxon>
        <taxon>Agaricomycetidae</taxon>
        <taxon>Boletales</taxon>
        <taxon>Sclerodermatineae</taxon>
        <taxon>Pisolithaceae</taxon>
        <taxon>Pisolithus</taxon>
    </lineage>
</organism>
<dbReference type="HOGENOM" id="CLU_002865_7_2_1"/>
<dbReference type="Pfam" id="PF00732">
    <property type="entry name" value="GMC_oxred_N"/>
    <property type="match status" value="1"/>
</dbReference>
<evidence type="ECO:0000256" key="5">
    <source>
        <dbReference type="PIRSR" id="PIRSR000137-1"/>
    </source>
</evidence>
<dbReference type="PANTHER" id="PTHR11552">
    <property type="entry name" value="GLUCOSE-METHANOL-CHOLINE GMC OXIDOREDUCTASE"/>
    <property type="match status" value="1"/>
</dbReference>